<gene>
    <name evidence="1" type="ORF">2F2_5</name>
</gene>
<evidence type="ECO:0000313" key="1">
    <source>
        <dbReference type="EMBL" id="ASN69570.1"/>
    </source>
</evidence>
<sequence>MNAKLITLLTASLITGCNYADASGPAQEVEVSINQAKPFVALQELSVQGKFYPHSHEGTESIGKAIIWLEGQEDCSLQVEVLQVNEDGQQWIELGEIRFITPDDRDLGAPDFEEGMTSKIVAELTTEFEEQLVVAKEAV</sequence>
<proteinExistence type="predicted"/>
<dbReference type="EMBL" id="MF417892">
    <property type="protein sequence ID" value="ASN69570.1"/>
    <property type="molecule type" value="Genomic_DNA"/>
</dbReference>
<dbReference type="PROSITE" id="PS51257">
    <property type="entry name" value="PROKAR_LIPOPROTEIN"/>
    <property type="match status" value="1"/>
</dbReference>
<reference evidence="1" key="1">
    <citation type="submission" date="2017-06" db="EMBL/GenBank/DDBJ databases">
        <title>Novel phages from South African skin metaviromes.</title>
        <authorList>
            <person name="van Zyl L.J."/>
            <person name="Abrahams Y."/>
            <person name="Stander E.A."/>
            <person name="Kirby B.M."/>
            <person name="Clavaud C."/>
            <person name="Farcet C."/>
            <person name="Breton L."/>
            <person name="Trindade M.I."/>
        </authorList>
    </citation>
    <scope>NUCLEOTIDE SEQUENCE</scope>
</reference>
<accession>A0A2H4J356</accession>
<evidence type="ECO:0008006" key="2">
    <source>
        <dbReference type="Google" id="ProtNLM"/>
    </source>
</evidence>
<protein>
    <recommendedName>
        <fullName evidence="2">Lipoprotein</fullName>
    </recommendedName>
</protein>
<name>A0A2H4J356_9CAUD</name>
<organism evidence="1">
    <name type="scientific">uncultured Caudovirales phage</name>
    <dbReference type="NCBI Taxonomy" id="2100421"/>
    <lineage>
        <taxon>Viruses</taxon>
        <taxon>Duplodnaviria</taxon>
        <taxon>Heunggongvirae</taxon>
        <taxon>Uroviricota</taxon>
        <taxon>Caudoviricetes</taxon>
        <taxon>Peduoviridae</taxon>
        <taxon>Maltschvirus</taxon>
        <taxon>Maltschvirus maltsch</taxon>
    </lineage>
</organism>